<feature type="region of interest" description="Disordered" evidence="6">
    <location>
        <begin position="249"/>
        <end position="268"/>
    </location>
</feature>
<sequence length="268" mass="29783">MATVLRFEKASKIYDGGRAAVAEVSLEVQAGETLALIGPSGCGKTTLLKMVNRLVEKTGGRILVEGREVAQWDPIQLRRSIGYVIQQIGLLPHLTVEKNLGYVLKIMGRSPSQCRQRAEELLELVGLPLELLKRYPGELSGGQQQRIGVARALAADPRMILMDEPFGAIDQITRNQLQDELLKLQARLSKTIILVTHDIQEAIKLADRIAIMREGRLEQVGTFKELTASPANDFVELFLQANCPYDSRSRHRQKRAASGKVQPVRIVK</sequence>
<name>F6DVI3_DESRL</name>
<evidence type="ECO:0000256" key="4">
    <source>
        <dbReference type="ARBA" id="ARBA00022840"/>
    </source>
</evidence>
<evidence type="ECO:0000256" key="1">
    <source>
        <dbReference type="ARBA" id="ARBA00005417"/>
    </source>
</evidence>
<dbReference type="OrthoDB" id="9780431at2"/>
<dbReference type="GO" id="GO:0005524">
    <property type="term" value="F:ATP binding"/>
    <property type="evidence" value="ECO:0007669"/>
    <property type="project" value="UniProtKB-KW"/>
</dbReference>
<dbReference type="InterPro" id="IPR003439">
    <property type="entry name" value="ABC_transporter-like_ATP-bd"/>
</dbReference>
<organism evidence="8 9">
    <name type="scientific">Desulforamulus ruminis (strain ATCC 23193 / DSM 2154 / NCIMB 8452 / DL)</name>
    <name type="common">Desulfotomaculum ruminis</name>
    <dbReference type="NCBI Taxonomy" id="696281"/>
    <lineage>
        <taxon>Bacteria</taxon>
        <taxon>Bacillati</taxon>
        <taxon>Bacillota</taxon>
        <taxon>Clostridia</taxon>
        <taxon>Eubacteriales</taxon>
        <taxon>Peptococcaceae</taxon>
        <taxon>Desulforamulus</taxon>
    </lineage>
</organism>
<proteinExistence type="inferred from homology"/>
<dbReference type="AlphaFoldDB" id="F6DVI3"/>
<comment type="similarity">
    <text evidence="1">Belongs to the ABC transporter superfamily.</text>
</comment>
<dbReference type="Pfam" id="PF00005">
    <property type="entry name" value="ABC_tran"/>
    <property type="match status" value="1"/>
</dbReference>
<accession>F6DVI3</accession>
<dbReference type="SMART" id="SM00382">
    <property type="entry name" value="AAA"/>
    <property type="match status" value="1"/>
</dbReference>
<dbReference type="PANTHER" id="PTHR43117:SF4">
    <property type="entry name" value="OSMOPROTECTANT IMPORT ATP-BINDING PROTEIN OSMV"/>
    <property type="match status" value="1"/>
</dbReference>
<gene>
    <name evidence="8" type="ordered locus">Desru_3237</name>
</gene>
<dbReference type="FunFam" id="3.40.50.300:FF:000425">
    <property type="entry name" value="Probable ABC transporter, ATP-binding subunit"/>
    <property type="match status" value="1"/>
</dbReference>
<evidence type="ECO:0000256" key="6">
    <source>
        <dbReference type="SAM" id="MobiDB-lite"/>
    </source>
</evidence>
<dbReference type="GO" id="GO:0015418">
    <property type="term" value="F:ABC-type quaternary ammonium compound transporting activity"/>
    <property type="evidence" value="ECO:0007669"/>
    <property type="project" value="UniProtKB-EC"/>
</dbReference>
<keyword evidence="9" id="KW-1185">Reference proteome</keyword>
<dbReference type="KEGG" id="dru:Desru_3237"/>
<dbReference type="eggNOG" id="COG1125">
    <property type="taxonomic scope" value="Bacteria"/>
</dbReference>
<dbReference type="Proteomes" id="UP000009234">
    <property type="component" value="Chromosome"/>
</dbReference>
<dbReference type="InterPro" id="IPR017871">
    <property type="entry name" value="ABC_transporter-like_CS"/>
</dbReference>
<dbReference type="Gene3D" id="3.40.50.300">
    <property type="entry name" value="P-loop containing nucleotide triphosphate hydrolases"/>
    <property type="match status" value="1"/>
</dbReference>
<reference evidence="9" key="1">
    <citation type="submission" date="2011-05" db="EMBL/GenBank/DDBJ databases">
        <title>Complete sequence of Desulfotomaculum ruminis DSM 2154.</title>
        <authorList>
            <person name="Lucas S."/>
            <person name="Copeland A."/>
            <person name="Lapidus A."/>
            <person name="Cheng J.-F."/>
            <person name="Goodwin L."/>
            <person name="Pitluck S."/>
            <person name="Lu M."/>
            <person name="Detter J.C."/>
            <person name="Han C."/>
            <person name="Tapia R."/>
            <person name="Land M."/>
            <person name="Hauser L."/>
            <person name="Kyrpides N."/>
            <person name="Ivanova N."/>
            <person name="Mikhailova N."/>
            <person name="Pagani I."/>
            <person name="Stams A.J.M."/>
            <person name="Plugge C.M."/>
            <person name="Muyzer G."/>
            <person name="Kuever J."/>
            <person name="Parshina S.N."/>
            <person name="Ivanova A.E."/>
            <person name="Nazina T.N."/>
            <person name="Brambilla E."/>
            <person name="Spring S."/>
            <person name="Klenk H.-P."/>
            <person name="Woyke T."/>
        </authorList>
    </citation>
    <scope>NUCLEOTIDE SEQUENCE [LARGE SCALE GENOMIC DNA]</scope>
    <source>
        <strain evidence="9">ATCC 23193 / DSM 2154 / NCIB 8452 / DL</strain>
    </source>
</reference>
<keyword evidence="2" id="KW-0813">Transport</keyword>
<protein>
    <recommendedName>
        <fullName evidence="5">ABC-type quaternary amine transporter</fullName>
        <ecNumber evidence="5">7.6.2.9</ecNumber>
    </recommendedName>
</protein>
<evidence type="ECO:0000256" key="5">
    <source>
        <dbReference type="ARBA" id="ARBA00066388"/>
    </source>
</evidence>
<evidence type="ECO:0000256" key="3">
    <source>
        <dbReference type="ARBA" id="ARBA00022741"/>
    </source>
</evidence>
<dbReference type="SUPFAM" id="SSF52540">
    <property type="entry name" value="P-loop containing nucleoside triphosphate hydrolases"/>
    <property type="match status" value="1"/>
</dbReference>
<evidence type="ECO:0000259" key="7">
    <source>
        <dbReference type="PROSITE" id="PS50893"/>
    </source>
</evidence>
<evidence type="ECO:0000313" key="8">
    <source>
        <dbReference type="EMBL" id="AEG61443.1"/>
    </source>
</evidence>
<keyword evidence="3" id="KW-0547">Nucleotide-binding</keyword>
<dbReference type="HOGENOM" id="CLU_000604_1_22_9"/>
<dbReference type="EMBL" id="CP002780">
    <property type="protein sequence ID" value="AEG61443.1"/>
    <property type="molecule type" value="Genomic_DNA"/>
</dbReference>
<dbReference type="InterPro" id="IPR003593">
    <property type="entry name" value="AAA+_ATPase"/>
</dbReference>
<dbReference type="STRING" id="696281.Desru_3237"/>
<keyword evidence="4" id="KW-0067">ATP-binding</keyword>
<dbReference type="EC" id="7.6.2.9" evidence="5"/>
<evidence type="ECO:0000256" key="2">
    <source>
        <dbReference type="ARBA" id="ARBA00022448"/>
    </source>
</evidence>
<dbReference type="InterPro" id="IPR027417">
    <property type="entry name" value="P-loop_NTPase"/>
</dbReference>
<reference evidence="8 9" key="2">
    <citation type="journal article" date="2012" name="Stand. Genomic Sci.">
        <title>Complete genome sequence of the sulfate-reducing firmicute Desulfotomaculum ruminis type strain (DL(T)).</title>
        <authorList>
            <person name="Spring S."/>
            <person name="Visser M."/>
            <person name="Lu M."/>
            <person name="Copeland A."/>
            <person name="Lapidus A."/>
            <person name="Lucas S."/>
            <person name="Cheng J.F."/>
            <person name="Han C."/>
            <person name="Tapia R."/>
            <person name="Goodwin L.A."/>
            <person name="Pitluck S."/>
            <person name="Ivanova N."/>
            <person name="Land M."/>
            <person name="Hauser L."/>
            <person name="Larimer F."/>
            <person name="Rohde M."/>
            <person name="Goker M."/>
            <person name="Detter J.C."/>
            <person name="Kyrpides N.C."/>
            <person name="Woyke T."/>
            <person name="Schaap P.J."/>
            <person name="Plugge C.M."/>
            <person name="Muyzer G."/>
            <person name="Kuever J."/>
            <person name="Pereira I.A."/>
            <person name="Parshina S.N."/>
            <person name="Bernier-Latmani R."/>
            <person name="Stams A.J."/>
            <person name="Klenk H.P."/>
        </authorList>
    </citation>
    <scope>NUCLEOTIDE SEQUENCE [LARGE SCALE GENOMIC DNA]</scope>
    <source>
        <strain evidence="9">ATCC 23193 / DSM 2154 / NCIB 8452 / DL</strain>
    </source>
</reference>
<feature type="domain" description="ABC transporter" evidence="7">
    <location>
        <begin position="5"/>
        <end position="239"/>
    </location>
</feature>
<evidence type="ECO:0000313" key="9">
    <source>
        <dbReference type="Proteomes" id="UP000009234"/>
    </source>
</evidence>
<dbReference type="PANTHER" id="PTHR43117">
    <property type="entry name" value="OSMOPROTECTANT IMPORT ATP-BINDING PROTEIN OSMV"/>
    <property type="match status" value="1"/>
</dbReference>
<dbReference type="PROSITE" id="PS50893">
    <property type="entry name" value="ABC_TRANSPORTER_2"/>
    <property type="match status" value="1"/>
</dbReference>
<dbReference type="GO" id="GO:0016887">
    <property type="term" value="F:ATP hydrolysis activity"/>
    <property type="evidence" value="ECO:0007669"/>
    <property type="project" value="InterPro"/>
</dbReference>
<dbReference type="PROSITE" id="PS00211">
    <property type="entry name" value="ABC_TRANSPORTER_1"/>
    <property type="match status" value="1"/>
</dbReference>